<dbReference type="Proteomes" id="UP001232493">
    <property type="component" value="Chromosome"/>
</dbReference>
<evidence type="ECO:0008006" key="4">
    <source>
        <dbReference type="Google" id="ProtNLM"/>
    </source>
</evidence>
<evidence type="ECO:0000313" key="2">
    <source>
        <dbReference type="EMBL" id="WGS64085.1"/>
    </source>
</evidence>
<feature type="transmembrane region" description="Helical" evidence="1">
    <location>
        <begin position="113"/>
        <end position="133"/>
    </location>
</feature>
<keyword evidence="3" id="KW-1185">Reference proteome</keyword>
<proteinExistence type="predicted"/>
<protein>
    <recommendedName>
        <fullName evidence="4">Permease</fullName>
    </recommendedName>
</protein>
<keyword evidence="1" id="KW-0812">Transmembrane</keyword>
<feature type="transmembrane region" description="Helical" evidence="1">
    <location>
        <begin position="145"/>
        <end position="162"/>
    </location>
</feature>
<evidence type="ECO:0000256" key="1">
    <source>
        <dbReference type="SAM" id="Phobius"/>
    </source>
</evidence>
<accession>A0ABY8PN71</accession>
<evidence type="ECO:0000313" key="3">
    <source>
        <dbReference type="Proteomes" id="UP001232493"/>
    </source>
</evidence>
<name>A0ABY8PN71_9BACT</name>
<gene>
    <name evidence="2" type="ORF">JRV97_06790</name>
</gene>
<feature type="transmembrane region" description="Helical" evidence="1">
    <location>
        <begin position="6"/>
        <end position="23"/>
    </location>
</feature>
<reference evidence="2 3" key="1">
    <citation type="submission" date="2021-02" db="EMBL/GenBank/DDBJ databases">
        <title>Characterization of Marinitoga sp. nov. str. BP5-C20A.</title>
        <authorList>
            <person name="Erauso G."/>
            <person name="Postec A."/>
        </authorList>
    </citation>
    <scope>NUCLEOTIDE SEQUENCE [LARGE SCALE GENOMIC DNA]</scope>
    <source>
        <strain evidence="2 3">BP5-C20A</strain>
    </source>
</reference>
<organism evidence="2 3">
    <name type="scientific">Marinitoga aeolica</name>
    <dbReference type="NCBI Taxonomy" id="2809031"/>
    <lineage>
        <taxon>Bacteria</taxon>
        <taxon>Thermotogati</taxon>
        <taxon>Thermotogota</taxon>
        <taxon>Thermotogae</taxon>
        <taxon>Petrotogales</taxon>
        <taxon>Petrotogaceae</taxon>
        <taxon>Marinitoga</taxon>
    </lineage>
</organism>
<keyword evidence="1" id="KW-0472">Membrane</keyword>
<keyword evidence="1" id="KW-1133">Transmembrane helix</keyword>
<sequence>MSNLIFGFGLLIFVIILYVYLFKSKGKKEFKKAVKKGNKNLIQNSIRIFSIFLIIGILQNFLSPKQVGDFLLNFSGVKGIITGLFTGAIMMGPPASGYPIAQYLFENNASVSLVSSFLLSWVMLGIIFITYELQNFGKKFTIVRNLYSIISIIIIAYLMELIL</sequence>
<dbReference type="RefSeq" id="WP_280997437.1">
    <property type="nucleotide sequence ID" value="NZ_CP069362.1"/>
</dbReference>
<feature type="transmembrane region" description="Helical" evidence="1">
    <location>
        <begin position="44"/>
        <end position="62"/>
    </location>
</feature>
<dbReference type="EMBL" id="CP069362">
    <property type="protein sequence ID" value="WGS64085.1"/>
    <property type="molecule type" value="Genomic_DNA"/>
</dbReference>